<dbReference type="Proteomes" id="UP000595095">
    <property type="component" value="Chromosome"/>
</dbReference>
<dbReference type="AlphaFoldDB" id="A0A7S9DYJ6"/>
<keyword evidence="1" id="KW-0732">Signal</keyword>
<gene>
    <name evidence="2" type="ORF">IT774_03860</name>
</gene>
<evidence type="ECO:0000313" key="3">
    <source>
        <dbReference type="Proteomes" id="UP000595095"/>
    </source>
</evidence>
<evidence type="ECO:0000313" key="2">
    <source>
        <dbReference type="EMBL" id="QPG06342.1"/>
    </source>
</evidence>
<evidence type="ECO:0000256" key="1">
    <source>
        <dbReference type="SAM" id="SignalP"/>
    </source>
</evidence>
<reference evidence="2 3" key="1">
    <citation type="submission" date="2020-11" db="EMBL/GenBank/DDBJ databases">
        <title>Complete genome sequence for Salinimonas sp. strain G2-b.</title>
        <authorList>
            <person name="Park S.-J."/>
        </authorList>
    </citation>
    <scope>NUCLEOTIDE SEQUENCE [LARGE SCALE GENOMIC DNA]</scope>
    <source>
        <strain evidence="2 3">G2-b</strain>
    </source>
</reference>
<proteinExistence type="predicted"/>
<keyword evidence="3" id="KW-1185">Reference proteome</keyword>
<feature type="chain" id="PRO_5032764652" description="Bacterial OB-fold domain-containing protein" evidence="1">
    <location>
        <begin position="24"/>
        <end position="224"/>
    </location>
</feature>
<accession>A0A7S9DYJ6</accession>
<dbReference type="EMBL" id="CP064795">
    <property type="protein sequence ID" value="QPG06342.1"/>
    <property type="molecule type" value="Genomic_DNA"/>
</dbReference>
<dbReference type="InterPro" id="IPR036700">
    <property type="entry name" value="BOBF_sf"/>
</dbReference>
<sequence length="224" mass="23982">MKLTNTLLSTAIAGALFSAQAVATTDDQTSYTPQPASAIENTWLTLSGEITKTSSDSFVINTGANEVNVEFDDGDRDGDASVFNRGDKVTVSGKVDKGLFTEAALDASSVFVHEWNTTYVSNPNDEPVYDRYIASAVVPDDLDSMTLIGTVSEIQDNIVELSTSGTTVQVDISELNGQPLKEDGKQHIQNGDRIKVDASIESAFFNEATIVANNVIRMSDVSDS</sequence>
<protein>
    <recommendedName>
        <fullName evidence="4">Bacterial OB-fold domain-containing protein</fullName>
    </recommendedName>
</protein>
<name>A0A7S9DYJ6_9ALTE</name>
<dbReference type="KEGG" id="smaa:IT774_03860"/>
<dbReference type="RefSeq" id="WP_195811419.1">
    <property type="nucleotide sequence ID" value="NZ_CP064795.1"/>
</dbReference>
<dbReference type="SUPFAM" id="SSF101756">
    <property type="entry name" value="Hypothetical protein YgiW"/>
    <property type="match status" value="1"/>
</dbReference>
<evidence type="ECO:0008006" key="4">
    <source>
        <dbReference type="Google" id="ProtNLM"/>
    </source>
</evidence>
<feature type="signal peptide" evidence="1">
    <location>
        <begin position="1"/>
        <end position="23"/>
    </location>
</feature>
<dbReference type="Gene3D" id="2.40.50.200">
    <property type="entry name" value="Bacterial OB-fold"/>
    <property type="match status" value="1"/>
</dbReference>
<organism evidence="2 3">
    <name type="scientific">Salinimonas marina</name>
    <dbReference type="NCBI Taxonomy" id="2785918"/>
    <lineage>
        <taxon>Bacteria</taxon>
        <taxon>Pseudomonadati</taxon>
        <taxon>Pseudomonadota</taxon>
        <taxon>Gammaproteobacteria</taxon>
        <taxon>Alteromonadales</taxon>
        <taxon>Alteromonadaceae</taxon>
        <taxon>Alteromonas/Salinimonas group</taxon>
        <taxon>Salinimonas</taxon>
    </lineage>
</organism>